<dbReference type="OrthoDB" id="1396907at2"/>
<gene>
    <name evidence="1" type="ORF">FNZ56_00725</name>
</gene>
<organism evidence="1 2">
    <name type="scientific">Pseudoluteimonas lycopersici</name>
    <dbReference type="NCBI Taxonomy" id="1324796"/>
    <lineage>
        <taxon>Bacteria</taxon>
        <taxon>Pseudomonadati</taxon>
        <taxon>Pseudomonadota</taxon>
        <taxon>Gammaproteobacteria</taxon>
        <taxon>Lysobacterales</taxon>
        <taxon>Lysobacteraceae</taxon>
        <taxon>Pseudoluteimonas</taxon>
    </lineage>
</organism>
<evidence type="ECO:0008006" key="3">
    <source>
        <dbReference type="Google" id="ProtNLM"/>
    </source>
</evidence>
<dbReference type="RefSeq" id="WP_143878028.1">
    <property type="nucleotide sequence ID" value="NZ_BAABLZ010000002.1"/>
</dbReference>
<accession>A0A516V1W3</accession>
<evidence type="ECO:0000313" key="1">
    <source>
        <dbReference type="EMBL" id="QDQ72512.1"/>
    </source>
</evidence>
<protein>
    <recommendedName>
        <fullName evidence="3">S9 family peptidase</fullName>
    </recommendedName>
</protein>
<sequence length="403" mass="44549">MDATEGRRKTPWAGRAILAAIAMVATTAGAQAIPGESLVTRQPDLLDCEISQARNKIAWVDRYGALWIADVDPQTGLFVPANGKGTLVDAEAMATADLRILGNGPEWIATATGDQIVYTKFLAGLPHVRTNARLALAQQVRDGSWRSGYLAPSGFMRAAPYASRDWRDPAPRISYVDPNGNHYWRNLDDPYSEQRIESYPGSQYYYALRFADGERGASFPAVVDGVSQVFYRDLDAGTETQLTFDAGQKDLASRAWIWRAPEFGGDLAMFTVVDNVELRIYRENPGQPQWTLVHRIRTPRGGIINSPEYFIYNGASYVFFVASVPPAAYPSELFIANIDAANPLLLQLTPDSPRRIRTDPEVFIAADGPYIYFNRQTIDAAGNQYCLSCNEGIFRSYTGLAPP</sequence>
<name>A0A516V1W3_9GAMM</name>
<evidence type="ECO:0000313" key="2">
    <source>
        <dbReference type="Proteomes" id="UP000315891"/>
    </source>
</evidence>
<keyword evidence="2" id="KW-1185">Reference proteome</keyword>
<dbReference type="AlphaFoldDB" id="A0A516V1W3"/>
<dbReference type="EMBL" id="CP041742">
    <property type="protein sequence ID" value="QDQ72512.1"/>
    <property type="molecule type" value="Genomic_DNA"/>
</dbReference>
<proteinExistence type="predicted"/>
<dbReference type="SUPFAM" id="SSF69304">
    <property type="entry name" value="Tricorn protease N-terminal domain"/>
    <property type="match status" value="1"/>
</dbReference>
<reference evidence="1 2" key="1">
    <citation type="submission" date="2019-07" db="EMBL/GenBank/DDBJ databases">
        <title>Lysobacter weifangensis sp. nov., isolated from bensulfuron-methyl contaminated farmland soil.</title>
        <authorList>
            <person name="Zhao H."/>
        </authorList>
    </citation>
    <scope>NUCLEOTIDE SEQUENCE [LARGE SCALE GENOMIC DNA]</scope>
    <source>
        <strain evidence="1 2">CC-Bw-6</strain>
    </source>
</reference>
<dbReference type="Proteomes" id="UP000315891">
    <property type="component" value="Chromosome"/>
</dbReference>